<dbReference type="GO" id="GO:0003677">
    <property type="term" value="F:DNA binding"/>
    <property type="evidence" value="ECO:0007669"/>
    <property type="project" value="UniProtKB-KW"/>
</dbReference>
<dbReference type="Pfam" id="PF13041">
    <property type="entry name" value="PPR_2"/>
    <property type="match status" value="2"/>
</dbReference>
<dbReference type="InterPro" id="IPR001471">
    <property type="entry name" value="AP2/ERF_dom"/>
</dbReference>
<feature type="repeat" description="PPR" evidence="7">
    <location>
        <begin position="408"/>
        <end position="438"/>
    </location>
</feature>
<dbReference type="InterPro" id="IPR036955">
    <property type="entry name" value="AP2/ERF_dom_sf"/>
</dbReference>
<dbReference type="InterPro" id="IPR016177">
    <property type="entry name" value="DNA-bd_dom_sf"/>
</dbReference>
<keyword evidence="4" id="KW-0238">DNA-binding</keyword>
<name>A0A1D1Y7M9_9ARAE</name>
<keyword evidence="5" id="KW-0804">Transcription</keyword>
<dbReference type="GO" id="GO:0009451">
    <property type="term" value="P:RNA modification"/>
    <property type="evidence" value="ECO:0007669"/>
    <property type="project" value="InterPro"/>
</dbReference>
<dbReference type="EMBL" id="GDJX01017293">
    <property type="protein sequence ID" value="JAT50643.1"/>
    <property type="molecule type" value="Transcribed_RNA"/>
</dbReference>
<dbReference type="Pfam" id="PF13812">
    <property type="entry name" value="PPR_3"/>
    <property type="match status" value="1"/>
</dbReference>
<feature type="repeat" description="PPR" evidence="7">
    <location>
        <begin position="439"/>
        <end position="473"/>
    </location>
</feature>
<keyword evidence="2" id="KW-0677">Repeat</keyword>
<proteinExistence type="predicted"/>
<feature type="repeat" description="PPR" evidence="7">
    <location>
        <begin position="172"/>
        <end position="206"/>
    </location>
</feature>
<evidence type="ECO:0000256" key="6">
    <source>
        <dbReference type="ARBA" id="ARBA00023242"/>
    </source>
</evidence>
<evidence type="ECO:0000259" key="8">
    <source>
        <dbReference type="PROSITE" id="PS51032"/>
    </source>
</evidence>
<evidence type="ECO:0000256" key="1">
    <source>
        <dbReference type="ARBA" id="ARBA00004123"/>
    </source>
</evidence>
<dbReference type="CDD" id="cd00018">
    <property type="entry name" value="AP2"/>
    <property type="match status" value="1"/>
</dbReference>
<feature type="domain" description="AP2/ERF" evidence="8">
    <location>
        <begin position="1"/>
        <end position="32"/>
    </location>
</feature>
<protein>
    <submittedName>
        <fullName evidence="9">Pentatricopeptide repeat-containing protein At2g22070</fullName>
    </submittedName>
</protein>
<evidence type="ECO:0000256" key="7">
    <source>
        <dbReference type="PROSITE-ProRule" id="PRU00708"/>
    </source>
</evidence>
<dbReference type="GO" id="GO:0003723">
    <property type="term" value="F:RNA binding"/>
    <property type="evidence" value="ECO:0007669"/>
    <property type="project" value="InterPro"/>
</dbReference>
<gene>
    <name evidence="9" type="primary">PCMP-H41_4</name>
    <name evidence="9" type="ORF">g.124183</name>
</gene>
<dbReference type="InterPro" id="IPR011990">
    <property type="entry name" value="TPR-like_helical_dom_sf"/>
</dbReference>
<comment type="subcellular location">
    <subcellularLocation>
        <location evidence="1">Nucleus</location>
    </subcellularLocation>
</comment>
<keyword evidence="3" id="KW-0805">Transcription regulation</keyword>
<dbReference type="PROSITE" id="PS51375">
    <property type="entry name" value="PPR"/>
    <property type="match status" value="5"/>
</dbReference>
<accession>A0A1D1Y7M9</accession>
<dbReference type="InterPro" id="IPR002885">
    <property type="entry name" value="PPR_rpt"/>
</dbReference>
<dbReference type="GO" id="GO:0005634">
    <property type="term" value="C:nucleus"/>
    <property type="evidence" value="ECO:0007669"/>
    <property type="project" value="UniProtKB-SubCell"/>
</dbReference>
<evidence type="ECO:0000256" key="2">
    <source>
        <dbReference type="ARBA" id="ARBA00022737"/>
    </source>
</evidence>
<dbReference type="Gene3D" id="3.30.730.10">
    <property type="entry name" value="AP2/ERF domain"/>
    <property type="match status" value="1"/>
</dbReference>
<feature type="repeat" description="PPR" evidence="7">
    <location>
        <begin position="273"/>
        <end position="307"/>
    </location>
</feature>
<dbReference type="Pfam" id="PF01535">
    <property type="entry name" value="PPR"/>
    <property type="match status" value="4"/>
</dbReference>
<keyword evidence="6" id="KW-0539">Nucleus</keyword>
<feature type="non-terminal residue" evidence="9">
    <location>
        <position position="1"/>
    </location>
</feature>
<evidence type="ECO:0000313" key="9">
    <source>
        <dbReference type="EMBL" id="JAT50643.1"/>
    </source>
</evidence>
<dbReference type="AlphaFoldDB" id="A0A1D1Y7M9"/>
<dbReference type="FunFam" id="1.25.40.10:FF:000442">
    <property type="entry name" value="Pentatricopeptide repeat-containing protein At3g49710"/>
    <property type="match status" value="1"/>
</dbReference>
<feature type="repeat" description="PPR" evidence="7">
    <location>
        <begin position="141"/>
        <end position="171"/>
    </location>
</feature>
<evidence type="ECO:0000256" key="4">
    <source>
        <dbReference type="ARBA" id="ARBA00023125"/>
    </source>
</evidence>
<dbReference type="InterPro" id="IPR046960">
    <property type="entry name" value="PPR_At4g14850-like_plant"/>
</dbReference>
<dbReference type="SMART" id="SM00380">
    <property type="entry name" value="AP2"/>
    <property type="match status" value="1"/>
</dbReference>
<dbReference type="PROSITE" id="PS51032">
    <property type="entry name" value="AP2_ERF"/>
    <property type="match status" value="1"/>
</dbReference>
<organism evidence="9">
    <name type="scientific">Anthurium amnicola</name>
    <dbReference type="NCBI Taxonomy" id="1678845"/>
    <lineage>
        <taxon>Eukaryota</taxon>
        <taxon>Viridiplantae</taxon>
        <taxon>Streptophyta</taxon>
        <taxon>Embryophyta</taxon>
        <taxon>Tracheophyta</taxon>
        <taxon>Spermatophyta</taxon>
        <taxon>Magnoliopsida</taxon>
        <taxon>Liliopsida</taxon>
        <taxon>Araceae</taxon>
        <taxon>Pothoideae</taxon>
        <taxon>Potheae</taxon>
        <taxon>Anthurium</taxon>
    </lineage>
</organism>
<dbReference type="SUPFAM" id="SSF54171">
    <property type="entry name" value="DNA-binding domain"/>
    <property type="match status" value="1"/>
</dbReference>
<dbReference type="PANTHER" id="PTHR47926:SF533">
    <property type="entry name" value="DYW DOMAIN-CONTAINING PROTEIN"/>
    <property type="match status" value="1"/>
</dbReference>
<sequence length="511" mass="55412">WLGTFPTAEMAARAHDVAALAIKGPAAYLNFPELAPRLPRPATSSPKDVQAAAAMAAAASSTHLPTTFPAHSYVAVLQECLQTAGGEGTPSIAAEARSLHARVLQSGLHSVYLANNLVNFYSRSASPSDAARLFREMPVKDMFSWNTALSAEARGGRLEAAADLFDRMPERDSVSWTTMIAGYNRMGCYREALRMFLGMLLEGIAPSQCSFINVFSSCGSLRVLGVGRKVHSFVVKLGMSSCVAVANSLVNMYYKSGDAGTAKLVFDRMSLRSVSSWNAMITLYAQTGRLVLARTQFEDMTDRSIVSWNAIIAGCNQNGCDLEALVLFTRMLKDPSVSPDNFTFTSILSACANIGLLRPGRQIHAHIVKSRLGCLGPLESSLISMYSKCGKVDIARKLVEQSTASNLNVITFTSLVEGYRKLGDLKPAREIFDSMKYRDVVAWTAMIVGYVQNSFNDEAIELFRLMVQNGPKPNNYTLAAMLSVSSSLASLDHGKQIHSSLKDGRSGICFC</sequence>
<reference evidence="9" key="1">
    <citation type="submission" date="2015-07" db="EMBL/GenBank/DDBJ databases">
        <title>Transcriptome Assembly of Anthurium amnicola.</title>
        <authorList>
            <person name="Suzuki J."/>
        </authorList>
    </citation>
    <scope>NUCLEOTIDE SEQUENCE</scope>
</reference>
<dbReference type="GO" id="GO:0003700">
    <property type="term" value="F:DNA-binding transcription factor activity"/>
    <property type="evidence" value="ECO:0007669"/>
    <property type="project" value="InterPro"/>
</dbReference>
<dbReference type="Gene3D" id="1.25.40.10">
    <property type="entry name" value="Tetratricopeptide repeat domain"/>
    <property type="match status" value="3"/>
</dbReference>
<evidence type="ECO:0000256" key="5">
    <source>
        <dbReference type="ARBA" id="ARBA00023163"/>
    </source>
</evidence>
<dbReference type="PANTHER" id="PTHR47926">
    <property type="entry name" value="PENTATRICOPEPTIDE REPEAT-CONTAINING PROTEIN"/>
    <property type="match status" value="1"/>
</dbReference>
<dbReference type="NCBIfam" id="TIGR00756">
    <property type="entry name" value="PPR"/>
    <property type="match status" value="3"/>
</dbReference>
<evidence type="ECO:0000256" key="3">
    <source>
        <dbReference type="ARBA" id="ARBA00023015"/>
    </source>
</evidence>